<dbReference type="InterPro" id="IPR000742">
    <property type="entry name" value="EGF"/>
</dbReference>
<keyword evidence="2" id="KW-0964">Secreted</keyword>
<feature type="domain" description="EGF-like" evidence="16">
    <location>
        <begin position="585"/>
        <end position="625"/>
    </location>
</feature>
<keyword evidence="20" id="KW-1185">Reference proteome</keyword>
<evidence type="ECO:0000256" key="6">
    <source>
        <dbReference type="ARBA" id="ARBA00022737"/>
    </source>
</evidence>
<evidence type="ECO:0008006" key="21">
    <source>
        <dbReference type="Google" id="ProtNLM"/>
    </source>
</evidence>
<dbReference type="Pfam" id="PF07474">
    <property type="entry name" value="G2F"/>
    <property type="match status" value="1"/>
</dbReference>
<evidence type="ECO:0000256" key="11">
    <source>
        <dbReference type="ARBA" id="ARBA00023180"/>
    </source>
</evidence>
<feature type="domain" description="NIDO" evidence="18">
    <location>
        <begin position="98"/>
        <end position="248"/>
    </location>
</feature>
<dbReference type="Pfam" id="PF00058">
    <property type="entry name" value="Ldl_recept_b"/>
    <property type="match status" value="3"/>
</dbReference>
<dbReference type="FunFam" id="2.120.10.30:FF:000241">
    <property type="entry name" value="Low-density lipoprotein receptor-related protein 6"/>
    <property type="match status" value="1"/>
</dbReference>
<sequence length="1544" mass="169430">MRCSSLLLVVLGLGLLAGPSLAASKTYFYNYGEEAGDTSLPDGDEIASPEISLRAPIIFFGQIYNTIFVNSNGFISFLTEIPNFFNVQFPLEYPVIAPFYSDVDTTEAGKVWYRETSDPATVSRAKFDIQEHFSGMEEFDPTGIFIVTWDDVGPYSQRSDRVNTYQLVILTDSEDSYAIFHYADGGLQWLQGDGKNPSLPDARGQAGIMSGDGRSFILEHSGMDQVRSLDKLSNCGSPGVWMYRIGQLSTHENVQEPGHGGQEEGEGQEVVTEGESCAVGGSVCHSNGVCNDYTPGFCCSCDEEYFGNGINCVRKEEPIRITGKMMGNINGVDIEDSNFHVYVLTNEGRSYTALSNIPSQIGYDIQSVLAIGTGIGWLFAKPVKNVPNGFTLTGGVLNRTVDINFPQTGHNIVVQQHFLGLDVFNYLEVKSQVTGSVPTVPLGSKIEMDAFSEEYTKVKSGQLRSRSSRVFRLKGQTIDTPFTVETTIDFNECTWRPRDLAGPDTLRLKVAENIFIQYDAPEEIVRYALSAKVSPLEEVDPCVEGHHECGENSQCVVDGDTFRCVCERGYSEVYDATLNKGICLDMNECDTGRDNCHHSATCVNTPGSFTCSCKPGFTGNGVYCEKMGSCDGQPCDPNAVCKDVAGTAECTCLPGYVGDGYKCTEESETVGILEQRYCIDVDICSHYANCEYDDAVRSYRCVCHSGYSGDGETCTPTDEVNCGTAQNCSPYGECVNTEEGFRCQCIPGFTGDGYTCEVDTSVQQYNYSQPYQPPDQPYYPPEQPYYPPEQQPYYPPEEEVDPYQQPEHPYYPPVEGQDFGQDNEEPYYPPNQPYPSVEEDRQYPPSHEWRDVECLFGVCFCPPNYFHDTERNKCIPTSSNPEHTEDIVVPYCGSAKCTCPTGYIYNEAFNSCDIETGELVRPVRPEARPLPACFEGRCSCPNGYTYSYDRHDCEASGDPEYNYNIQGGGTKSRVSCNEVNNCHHNAQCIYDSYSQTHSCQCNAGYDGDGFYCNELDVSCDKVDICHIHAQCVFDDRTLKHVCVCSAGYQGDGLVCLPQDECSSVSDCDANAQCQYDGASQRYRCVCNIGFTGDGRSCAPVREAGCNIINRCDVNADCIYDTYALEHKCQCRDGFEGDGTLCTPTQIGCNVVYNCGENAECSYDQTARGYRCRCRERFQGDGFFCRSSVSCRSDPSVCHPQASCDRDPASPFGASCKCRAGFTGDGYNCIEAPDHEKNLLLVNQGLAVLRMPLDARSGPGFIIHFEAFMTAVGADVDCLAGRYYWTDVRSATIRSSNYDGSQRKPVVSKDIGFPEDVAVDWVSGNVYWTDSSRDVVAVAGVDSGVVRVVINESLVNPRGLAIHPGLGLLFWSDWNRLGPKIEVSGLDGSGRRVLVDENISLPNSLVVDYETVTLCWADAGTHSIECVGMDGTGRRVVMEGALYPFGLTIADRNFLFTDWNDTKVHTVDRYSGLEAPSRVPPLGGSGKLYGVVAVPETCPPVSNVCGVSDGGCPSTHLCLPNGRGGRTCACSDEELLDGSCSDISY</sequence>
<dbReference type="CDD" id="cd00054">
    <property type="entry name" value="EGF_CA"/>
    <property type="match status" value="2"/>
</dbReference>
<feature type="disulfide bond" evidence="12">
    <location>
        <begin position="982"/>
        <end position="999"/>
    </location>
</feature>
<feature type="domain" description="EGF-like" evidence="16">
    <location>
        <begin position="674"/>
        <end position="715"/>
    </location>
</feature>
<evidence type="ECO:0000259" key="17">
    <source>
        <dbReference type="PROSITE" id="PS50993"/>
    </source>
</evidence>
<dbReference type="PROSITE" id="PS00010">
    <property type="entry name" value="ASX_HYDROXYL"/>
    <property type="match status" value="3"/>
</dbReference>
<evidence type="ECO:0000256" key="14">
    <source>
        <dbReference type="SAM" id="MobiDB-lite"/>
    </source>
</evidence>
<dbReference type="PANTHER" id="PTHR24050:SF28">
    <property type="entry name" value="UROMODULIN-LIKE"/>
    <property type="match status" value="1"/>
</dbReference>
<dbReference type="InterPro" id="IPR018097">
    <property type="entry name" value="EGF_Ca-bd_CS"/>
</dbReference>
<feature type="domain" description="EGF-like" evidence="16">
    <location>
        <begin position="1101"/>
        <end position="1142"/>
    </location>
</feature>
<feature type="chain" id="PRO_5042050631" description="Nidogen" evidence="15">
    <location>
        <begin position="23"/>
        <end position="1544"/>
    </location>
</feature>
<feature type="compositionally biased region" description="Pro residues" evidence="14">
    <location>
        <begin position="771"/>
        <end position="795"/>
    </location>
</feature>
<dbReference type="PROSITE" id="PS01186">
    <property type="entry name" value="EGF_2"/>
    <property type="match status" value="9"/>
</dbReference>
<dbReference type="SMART" id="SM00179">
    <property type="entry name" value="EGF_CA"/>
    <property type="match status" value="5"/>
</dbReference>
<evidence type="ECO:0000256" key="13">
    <source>
        <dbReference type="PROSITE-ProRule" id="PRU00461"/>
    </source>
</evidence>
<gene>
    <name evidence="19" type="ORF">Pmani_022302</name>
</gene>
<dbReference type="InterPro" id="IPR049883">
    <property type="entry name" value="NOTCH1_EGF-like"/>
</dbReference>
<evidence type="ECO:0000256" key="8">
    <source>
        <dbReference type="ARBA" id="ARBA00022869"/>
    </source>
</evidence>
<comment type="caution">
    <text evidence="12">Lacks conserved residue(s) required for the propagation of feature annotation.</text>
</comment>
<dbReference type="SUPFAM" id="SSF63825">
    <property type="entry name" value="YWTD domain"/>
    <property type="match status" value="1"/>
</dbReference>
<dbReference type="PROSITE" id="PS50993">
    <property type="entry name" value="NIDOGEN_G2"/>
    <property type="match status" value="1"/>
</dbReference>
<keyword evidence="11" id="KW-0325">Glycoprotein</keyword>
<dbReference type="InterPro" id="IPR001881">
    <property type="entry name" value="EGF-like_Ca-bd_dom"/>
</dbReference>
<dbReference type="GO" id="GO:0005509">
    <property type="term" value="F:calcium ion binding"/>
    <property type="evidence" value="ECO:0007669"/>
    <property type="project" value="InterPro"/>
</dbReference>
<dbReference type="EMBL" id="JAWZYT010002226">
    <property type="protein sequence ID" value="KAK4305832.1"/>
    <property type="molecule type" value="Genomic_DNA"/>
</dbReference>
<keyword evidence="10 12" id="KW-1015">Disulfide bond</keyword>
<dbReference type="InterPro" id="IPR006605">
    <property type="entry name" value="G2_nidogen/fibulin_G2F"/>
</dbReference>
<dbReference type="InterPro" id="IPR000152">
    <property type="entry name" value="EGF-type_Asp/Asn_hydroxyl_site"/>
</dbReference>
<dbReference type="SMART" id="SM00539">
    <property type="entry name" value="NIDO"/>
    <property type="match status" value="1"/>
</dbReference>
<keyword evidence="9" id="KW-0130">Cell adhesion</keyword>
<dbReference type="Pfam" id="PF00008">
    <property type="entry name" value="EGF"/>
    <property type="match status" value="1"/>
</dbReference>
<evidence type="ECO:0000259" key="18">
    <source>
        <dbReference type="PROSITE" id="PS51220"/>
    </source>
</evidence>
<dbReference type="PROSITE" id="PS50026">
    <property type="entry name" value="EGF_3"/>
    <property type="match status" value="9"/>
</dbReference>
<keyword evidence="8" id="KW-0084">Basement membrane</keyword>
<accession>A0AAE1PEB4</accession>
<dbReference type="Proteomes" id="UP001292094">
    <property type="component" value="Unassembled WGS sequence"/>
</dbReference>
<dbReference type="PROSITE" id="PS01187">
    <property type="entry name" value="EGF_CA"/>
    <property type="match status" value="1"/>
</dbReference>
<dbReference type="SUPFAM" id="SSF57184">
    <property type="entry name" value="Growth factor receptor domain"/>
    <property type="match status" value="3"/>
</dbReference>
<dbReference type="InterPro" id="IPR052235">
    <property type="entry name" value="Nephronectin_domain"/>
</dbReference>
<feature type="disulfide bond" evidence="12">
    <location>
        <begin position="1025"/>
        <end position="1042"/>
    </location>
</feature>
<comment type="subcellular location">
    <subcellularLocation>
        <location evidence="1">Secreted</location>
        <location evidence="1">Extracellular space</location>
        <location evidence="1">Extracellular matrix</location>
        <location evidence="1">Basement membrane</location>
    </subcellularLocation>
</comment>
<evidence type="ECO:0000256" key="10">
    <source>
        <dbReference type="ARBA" id="ARBA00023157"/>
    </source>
</evidence>
<evidence type="ECO:0000256" key="1">
    <source>
        <dbReference type="ARBA" id="ARBA00004302"/>
    </source>
</evidence>
<dbReference type="Gene3D" id="2.120.10.30">
    <property type="entry name" value="TolB, C-terminal domain"/>
    <property type="match status" value="1"/>
</dbReference>
<organism evidence="19 20">
    <name type="scientific">Petrolisthes manimaculis</name>
    <dbReference type="NCBI Taxonomy" id="1843537"/>
    <lineage>
        <taxon>Eukaryota</taxon>
        <taxon>Metazoa</taxon>
        <taxon>Ecdysozoa</taxon>
        <taxon>Arthropoda</taxon>
        <taxon>Crustacea</taxon>
        <taxon>Multicrustacea</taxon>
        <taxon>Malacostraca</taxon>
        <taxon>Eumalacostraca</taxon>
        <taxon>Eucarida</taxon>
        <taxon>Decapoda</taxon>
        <taxon>Pleocyemata</taxon>
        <taxon>Anomura</taxon>
        <taxon>Galatheoidea</taxon>
        <taxon>Porcellanidae</taxon>
        <taxon>Petrolisthes</taxon>
    </lineage>
</organism>
<feature type="disulfide bond" evidence="12">
    <location>
        <begin position="684"/>
        <end position="701"/>
    </location>
</feature>
<feature type="domain" description="EGF-like" evidence="16">
    <location>
        <begin position="538"/>
        <end position="576"/>
    </location>
</feature>
<dbReference type="InterPro" id="IPR003886">
    <property type="entry name" value="NIDO_dom"/>
</dbReference>
<feature type="domain" description="Nidogen G2 beta-barrel" evidence="17">
    <location>
        <begin position="317"/>
        <end position="543"/>
    </location>
</feature>
<evidence type="ECO:0000259" key="16">
    <source>
        <dbReference type="PROSITE" id="PS50026"/>
    </source>
</evidence>
<protein>
    <recommendedName>
        <fullName evidence="21">Nidogen</fullName>
    </recommendedName>
</protein>
<dbReference type="InterPro" id="IPR009030">
    <property type="entry name" value="Growth_fac_rcpt_cys_sf"/>
</dbReference>
<feature type="disulfide bond" evidence="12">
    <location>
        <begin position="1067"/>
        <end position="1084"/>
    </location>
</feature>
<feature type="repeat" description="LDL-receptor class B" evidence="13">
    <location>
        <begin position="1280"/>
        <end position="1322"/>
    </location>
</feature>
<dbReference type="Pfam" id="PF12947">
    <property type="entry name" value="EGF_3"/>
    <property type="match status" value="2"/>
</dbReference>
<evidence type="ECO:0000256" key="5">
    <source>
        <dbReference type="ARBA" id="ARBA00022729"/>
    </source>
</evidence>
<evidence type="ECO:0000256" key="4">
    <source>
        <dbReference type="ARBA" id="ARBA00022536"/>
    </source>
</evidence>
<dbReference type="SMART" id="SM00135">
    <property type="entry name" value="LY"/>
    <property type="match status" value="4"/>
</dbReference>
<keyword evidence="5 15" id="KW-0732">Signal</keyword>
<name>A0AAE1PEB4_9EUCA</name>
<comment type="caution">
    <text evidence="19">The sequence shown here is derived from an EMBL/GenBank/DDBJ whole genome shotgun (WGS) entry which is preliminary data.</text>
</comment>
<feature type="domain" description="EGF-like" evidence="16">
    <location>
        <begin position="626"/>
        <end position="664"/>
    </location>
</feature>
<dbReference type="GO" id="GO:0005604">
    <property type="term" value="C:basement membrane"/>
    <property type="evidence" value="ECO:0007669"/>
    <property type="project" value="UniProtKB-SubCell"/>
</dbReference>
<keyword evidence="6" id="KW-0677">Repeat</keyword>
<dbReference type="SMART" id="SM00181">
    <property type="entry name" value="EGF"/>
    <property type="match status" value="13"/>
</dbReference>
<reference evidence="19" key="1">
    <citation type="submission" date="2023-11" db="EMBL/GenBank/DDBJ databases">
        <title>Genome assemblies of two species of porcelain crab, Petrolisthes cinctipes and Petrolisthes manimaculis (Anomura: Porcellanidae).</title>
        <authorList>
            <person name="Angst P."/>
        </authorList>
    </citation>
    <scope>NUCLEOTIDE SEQUENCE</scope>
    <source>
        <strain evidence="19">PB745_02</strain>
        <tissue evidence="19">Gill</tissue>
    </source>
</reference>
<evidence type="ECO:0000256" key="7">
    <source>
        <dbReference type="ARBA" id="ARBA00022837"/>
    </source>
</evidence>
<evidence type="ECO:0000256" key="2">
    <source>
        <dbReference type="ARBA" id="ARBA00022525"/>
    </source>
</evidence>
<evidence type="ECO:0000256" key="12">
    <source>
        <dbReference type="PROSITE-ProRule" id="PRU00076"/>
    </source>
</evidence>
<feature type="domain" description="EGF-like" evidence="16">
    <location>
        <begin position="718"/>
        <end position="757"/>
    </location>
</feature>
<evidence type="ECO:0000256" key="9">
    <source>
        <dbReference type="ARBA" id="ARBA00022889"/>
    </source>
</evidence>
<feature type="domain" description="EGF-like" evidence="16">
    <location>
        <begin position="1057"/>
        <end position="1098"/>
    </location>
</feature>
<dbReference type="SMART" id="SM00682">
    <property type="entry name" value="G2F"/>
    <property type="match status" value="1"/>
</dbReference>
<dbReference type="InterPro" id="IPR009017">
    <property type="entry name" value="GFP"/>
</dbReference>
<feature type="disulfide bond" evidence="12">
    <location>
        <begin position="1111"/>
        <end position="1128"/>
    </location>
</feature>
<dbReference type="PROSITE" id="PS51120">
    <property type="entry name" value="LDLRB"/>
    <property type="match status" value="3"/>
</dbReference>
<keyword evidence="3" id="KW-0272">Extracellular matrix</keyword>
<evidence type="ECO:0000313" key="19">
    <source>
        <dbReference type="EMBL" id="KAK4305832.1"/>
    </source>
</evidence>
<dbReference type="InterPro" id="IPR024731">
    <property type="entry name" value="NELL2-like_EGF"/>
</dbReference>
<dbReference type="FunFam" id="2.10.25.10:FF:000038">
    <property type="entry name" value="Fibrillin 2"/>
    <property type="match status" value="1"/>
</dbReference>
<dbReference type="GO" id="GO:0007160">
    <property type="term" value="P:cell-matrix adhesion"/>
    <property type="evidence" value="ECO:0007669"/>
    <property type="project" value="InterPro"/>
</dbReference>
<proteinExistence type="predicted"/>
<dbReference type="InterPro" id="IPR000033">
    <property type="entry name" value="LDLR_classB_rpt"/>
</dbReference>
<dbReference type="Gene3D" id="2.40.155.10">
    <property type="entry name" value="Green fluorescent protein"/>
    <property type="match status" value="1"/>
</dbReference>
<feature type="domain" description="EGF-like" evidence="16">
    <location>
        <begin position="972"/>
        <end position="1013"/>
    </location>
</feature>
<dbReference type="PANTHER" id="PTHR24050">
    <property type="entry name" value="PA14 DOMAIN-CONTAINING PROTEIN"/>
    <property type="match status" value="1"/>
</dbReference>
<keyword evidence="7" id="KW-0106">Calcium</keyword>
<feature type="repeat" description="LDL-receptor class B" evidence="13">
    <location>
        <begin position="1366"/>
        <end position="1410"/>
    </location>
</feature>
<dbReference type="Gene3D" id="2.10.25.10">
    <property type="entry name" value="Laminin"/>
    <property type="match status" value="11"/>
</dbReference>
<evidence type="ECO:0000313" key="20">
    <source>
        <dbReference type="Proteomes" id="UP001292094"/>
    </source>
</evidence>
<keyword evidence="4 12" id="KW-0245">EGF-like domain</keyword>
<dbReference type="Pfam" id="PF07645">
    <property type="entry name" value="EGF_CA"/>
    <property type="match status" value="1"/>
</dbReference>
<feature type="signal peptide" evidence="15">
    <location>
        <begin position="1"/>
        <end position="22"/>
    </location>
</feature>
<dbReference type="Pfam" id="PF06119">
    <property type="entry name" value="NIDO"/>
    <property type="match status" value="1"/>
</dbReference>
<dbReference type="SUPFAM" id="SSF81995">
    <property type="entry name" value="beta-sandwich domain of Sec23/24"/>
    <property type="match status" value="1"/>
</dbReference>
<evidence type="ECO:0000256" key="3">
    <source>
        <dbReference type="ARBA" id="ARBA00022530"/>
    </source>
</evidence>
<feature type="domain" description="EGF-like" evidence="16">
    <location>
        <begin position="1015"/>
        <end position="1056"/>
    </location>
</feature>
<dbReference type="SUPFAM" id="SSF54511">
    <property type="entry name" value="GFP-like"/>
    <property type="match status" value="1"/>
</dbReference>
<dbReference type="InterPro" id="IPR011042">
    <property type="entry name" value="6-blade_b-propeller_TolB-like"/>
</dbReference>
<feature type="repeat" description="LDL-receptor class B" evidence="13">
    <location>
        <begin position="1323"/>
        <end position="1365"/>
    </location>
</feature>
<feature type="region of interest" description="Disordered" evidence="14">
    <location>
        <begin position="766"/>
        <end position="842"/>
    </location>
</feature>
<dbReference type="PROSITE" id="PS51220">
    <property type="entry name" value="NIDO"/>
    <property type="match status" value="1"/>
</dbReference>
<evidence type="ECO:0000256" key="15">
    <source>
        <dbReference type="SAM" id="SignalP"/>
    </source>
</evidence>